<protein>
    <recommendedName>
        <fullName evidence="4">Secreted protein</fullName>
    </recommendedName>
</protein>
<evidence type="ECO:0008006" key="4">
    <source>
        <dbReference type="Google" id="ProtNLM"/>
    </source>
</evidence>
<evidence type="ECO:0000313" key="2">
    <source>
        <dbReference type="EMBL" id="PXX10297.1"/>
    </source>
</evidence>
<proteinExistence type="predicted"/>
<gene>
    <name evidence="2" type="ORF">C8E89_10493</name>
</gene>
<organism evidence="2 3">
    <name type="scientific">Mycolicibacterium moriokaense</name>
    <dbReference type="NCBI Taxonomy" id="39691"/>
    <lineage>
        <taxon>Bacteria</taxon>
        <taxon>Bacillati</taxon>
        <taxon>Actinomycetota</taxon>
        <taxon>Actinomycetes</taxon>
        <taxon>Mycobacteriales</taxon>
        <taxon>Mycobacteriaceae</taxon>
        <taxon>Mycolicibacterium</taxon>
    </lineage>
</organism>
<evidence type="ECO:0000313" key="3">
    <source>
        <dbReference type="Proteomes" id="UP000247781"/>
    </source>
</evidence>
<dbReference type="AlphaFoldDB" id="A0A318HJ83"/>
<comment type="caution">
    <text evidence="2">The sequence shown here is derived from an EMBL/GenBank/DDBJ whole genome shotgun (WGS) entry which is preliminary data.</text>
</comment>
<evidence type="ECO:0000256" key="1">
    <source>
        <dbReference type="SAM" id="SignalP"/>
    </source>
</evidence>
<feature type="signal peptide" evidence="1">
    <location>
        <begin position="1"/>
        <end position="26"/>
    </location>
</feature>
<name>A0A318HJ83_9MYCO</name>
<sequence length="138" mass="14323">MNVTAGFAAAVIAAGAAVGFAGPARAADDFSGTFIPNGPGLSSTWVVTPCGQDCAHIADSNGWSADAHPFAGLWRFVVDLQDGTKCNNDGVAPGTVTFKVDAKRQEGTMLTAIPEMSWCPFALAPGYSHPVYFSLTRI</sequence>
<dbReference type="EMBL" id="QJJU01000004">
    <property type="protein sequence ID" value="PXX10297.1"/>
    <property type="molecule type" value="Genomic_DNA"/>
</dbReference>
<feature type="chain" id="PRO_5016307382" description="Secreted protein" evidence="1">
    <location>
        <begin position="27"/>
        <end position="138"/>
    </location>
</feature>
<reference evidence="2 3" key="2">
    <citation type="submission" date="2018-06" db="EMBL/GenBank/DDBJ databases">
        <title>Sequencing of bacterial isolates from soil warming experiment in Harvard Forest, Massachusetts, USA.</title>
        <authorList>
            <person name="Deangelis K.PhD."/>
        </authorList>
    </citation>
    <scope>NUCLEOTIDE SEQUENCE [LARGE SCALE GENOMIC DNA]</scope>
    <source>
        <strain evidence="2 3">GAS496</strain>
    </source>
</reference>
<accession>A0A318HJ83</accession>
<dbReference type="RefSeq" id="WP_110315555.1">
    <property type="nucleotide sequence ID" value="NZ_QJJU01000004.1"/>
</dbReference>
<dbReference type="Proteomes" id="UP000247781">
    <property type="component" value="Unassembled WGS sequence"/>
</dbReference>
<keyword evidence="1" id="KW-0732">Signal</keyword>
<reference evidence="3" key="1">
    <citation type="submission" date="2018-05" db="EMBL/GenBank/DDBJ databases">
        <authorList>
            <person name="Deangelis K."/>
            <person name="Huntemann M."/>
            <person name="Clum A."/>
            <person name="Pillay M."/>
            <person name="Palaniappan K."/>
            <person name="Varghese N."/>
            <person name="Mikhailova N."/>
            <person name="Stamatis D."/>
            <person name="Reddy T."/>
            <person name="Daum C."/>
            <person name="Shapiro N."/>
            <person name="Ivanova N."/>
            <person name="Kyrpides N."/>
            <person name="Woyke T."/>
        </authorList>
    </citation>
    <scope>NUCLEOTIDE SEQUENCE [LARGE SCALE GENOMIC DNA]</scope>
    <source>
        <strain evidence="3">GAS496</strain>
    </source>
</reference>
<dbReference type="OrthoDB" id="4762627at2"/>
<keyword evidence="3" id="KW-1185">Reference proteome</keyword>